<feature type="binding site" evidence="4">
    <location>
        <begin position="133"/>
        <end position="141"/>
    </location>
    <ligand>
        <name>ATP</name>
        <dbReference type="ChEBI" id="CHEBI:30616"/>
    </ligand>
</feature>
<dbReference type="NCBIfam" id="TIGR02727">
    <property type="entry name" value="MTHFS_bact"/>
    <property type="match status" value="1"/>
</dbReference>
<keyword evidence="2 4" id="KW-0547">Nucleotide-binding</keyword>
<dbReference type="EMBL" id="CP019699">
    <property type="protein sequence ID" value="AQS54691.1"/>
    <property type="molecule type" value="Genomic_DNA"/>
</dbReference>
<evidence type="ECO:0000256" key="3">
    <source>
        <dbReference type="ARBA" id="ARBA00022840"/>
    </source>
</evidence>
<dbReference type="PANTHER" id="PTHR23407">
    <property type="entry name" value="ATPASE INHIBITOR/5-FORMYLTETRAHYDROFOLATE CYCLO-LIGASE"/>
    <property type="match status" value="1"/>
</dbReference>
<feature type="binding site" evidence="4">
    <location>
        <begin position="3"/>
        <end position="7"/>
    </location>
    <ligand>
        <name>ATP</name>
        <dbReference type="ChEBI" id="CHEBI:30616"/>
    </ligand>
</feature>
<gene>
    <name evidence="6" type="ORF">B0W44_01775</name>
</gene>
<dbReference type="AlphaFoldDB" id="A0A1U9K3S1"/>
<dbReference type="GO" id="GO:0005524">
    <property type="term" value="F:ATP binding"/>
    <property type="evidence" value="ECO:0007669"/>
    <property type="project" value="UniProtKB-KW"/>
</dbReference>
<dbReference type="SUPFAM" id="SSF100950">
    <property type="entry name" value="NagB/RpiA/CoA transferase-like"/>
    <property type="match status" value="1"/>
</dbReference>
<organism evidence="6 7">
    <name type="scientific">Novibacillus thermophilus</name>
    <dbReference type="NCBI Taxonomy" id="1471761"/>
    <lineage>
        <taxon>Bacteria</taxon>
        <taxon>Bacillati</taxon>
        <taxon>Bacillota</taxon>
        <taxon>Bacilli</taxon>
        <taxon>Bacillales</taxon>
        <taxon>Thermoactinomycetaceae</taxon>
        <taxon>Novibacillus</taxon>
    </lineage>
</organism>
<dbReference type="Pfam" id="PF01812">
    <property type="entry name" value="5-FTHF_cyc-lig"/>
    <property type="match status" value="1"/>
</dbReference>
<dbReference type="InterPro" id="IPR024185">
    <property type="entry name" value="FTHF_cligase-like_sf"/>
</dbReference>
<evidence type="ECO:0000256" key="2">
    <source>
        <dbReference type="ARBA" id="ARBA00022741"/>
    </source>
</evidence>
<dbReference type="GO" id="GO:0009396">
    <property type="term" value="P:folic acid-containing compound biosynthetic process"/>
    <property type="evidence" value="ECO:0007669"/>
    <property type="project" value="TreeGrafter"/>
</dbReference>
<dbReference type="OrthoDB" id="9801938at2"/>
<keyword evidence="5" id="KW-0479">Metal-binding</keyword>
<name>A0A1U9K3S1_9BACL</name>
<evidence type="ECO:0000256" key="1">
    <source>
        <dbReference type="ARBA" id="ARBA00010638"/>
    </source>
</evidence>
<dbReference type="GO" id="GO:0035999">
    <property type="term" value="P:tetrahydrofolate interconversion"/>
    <property type="evidence" value="ECO:0007669"/>
    <property type="project" value="TreeGrafter"/>
</dbReference>
<dbReference type="RefSeq" id="WP_077718513.1">
    <property type="nucleotide sequence ID" value="NZ_CP019699.1"/>
</dbReference>
<keyword evidence="7" id="KW-1185">Reference proteome</keyword>
<dbReference type="Gene3D" id="3.40.50.10420">
    <property type="entry name" value="NagB/RpiA/CoA transferase-like"/>
    <property type="match status" value="1"/>
</dbReference>
<dbReference type="PANTHER" id="PTHR23407:SF1">
    <property type="entry name" value="5-FORMYLTETRAHYDROFOLATE CYCLO-LIGASE"/>
    <property type="match status" value="1"/>
</dbReference>
<dbReference type="EC" id="6.3.3.2" evidence="5"/>
<dbReference type="STRING" id="1471761.B0W44_01775"/>
<reference evidence="6 7" key="1">
    <citation type="journal article" date="2015" name="Int. J. Syst. Evol. Microbiol.">
        <title>Novibacillus thermophilus gen. nov., sp. nov., a Gram-staining-negative and moderately thermophilic member of the family Thermoactinomycetaceae.</title>
        <authorList>
            <person name="Yang G."/>
            <person name="Chen J."/>
            <person name="Zhou S."/>
        </authorList>
    </citation>
    <scope>NUCLEOTIDE SEQUENCE [LARGE SCALE GENOMIC DNA]</scope>
    <source>
        <strain evidence="6 7">SG-1</strain>
    </source>
</reference>
<evidence type="ECO:0000256" key="5">
    <source>
        <dbReference type="RuleBase" id="RU361279"/>
    </source>
</evidence>
<accession>A0A1U9K3S1</accession>
<keyword evidence="5" id="KW-0460">Magnesium</keyword>
<comment type="catalytic activity">
    <reaction evidence="5">
        <text>(6S)-5-formyl-5,6,7,8-tetrahydrofolate + ATP = (6R)-5,10-methenyltetrahydrofolate + ADP + phosphate</text>
        <dbReference type="Rhea" id="RHEA:10488"/>
        <dbReference type="ChEBI" id="CHEBI:30616"/>
        <dbReference type="ChEBI" id="CHEBI:43474"/>
        <dbReference type="ChEBI" id="CHEBI:57455"/>
        <dbReference type="ChEBI" id="CHEBI:57457"/>
        <dbReference type="ChEBI" id="CHEBI:456216"/>
        <dbReference type="EC" id="6.3.3.2"/>
    </reaction>
</comment>
<proteinExistence type="inferred from homology"/>
<evidence type="ECO:0000313" key="7">
    <source>
        <dbReference type="Proteomes" id="UP000188603"/>
    </source>
</evidence>
<protein>
    <recommendedName>
        <fullName evidence="5">5-formyltetrahydrofolate cyclo-ligase</fullName>
        <ecNumber evidence="5">6.3.3.2</ecNumber>
    </recommendedName>
</protein>
<evidence type="ECO:0000313" key="6">
    <source>
        <dbReference type="EMBL" id="AQS54691.1"/>
    </source>
</evidence>
<dbReference type="PIRSF" id="PIRSF006806">
    <property type="entry name" value="FTHF_cligase"/>
    <property type="match status" value="1"/>
</dbReference>
<feature type="binding site" evidence="4">
    <location>
        <position position="54"/>
    </location>
    <ligand>
        <name>substrate</name>
    </ligand>
</feature>
<keyword evidence="6" id="KW-0436">Ligase</keyword>
<dbReference type="InterPro" id="IPR037171">
    <property type="entry name" value="NagB/RpiA_transferase-like"/>
</dbReference>
<dbReference type="GO" id="GO:0046872">
    <property type="term" value="F:metal ion binding"/>
    <property type="evidence" value="ECO:0007669"/>
    <property type="project" value="UniProtKB-KW"/>
</dbReference>
<comment type="cofactor">
    <cofactor evidence="5">
        <name>Mg(2+)</name>
        <dbReference type="ChEBI" id="CHEBI:18420"/>
    </cofactor>
</comment>
<dbReference type="Proteomes" id="UP000188603">
    <property type="component" value="Chromosome"/>
</dbReference>
<dbReference type="KEGG" id="ntr:B0W44_01775"/>
<evidence type="ECO:0000256" key="4">
    <source>
        <dbReference type="PIRSR" id="PIRSR006806-1"/>
    </source>
</evidence>
<dbReference type="InterPro" id="IPR002698">
    <property type="entry name" value="FTHF_cligase"/>
</dbReference>
<dbReference type="GO" id="GO:0030272">
    <property type="term" value="F:5-formyltetrahydrofolate cyclo-ligase activity"/>
    <property type="evidence" value="ECO:0007669"/>
    <property type="project" value="UniProtKB-EC"/>
</dbReference>
<keyword evidence="3 4" id="KW-0067">ATP-binding</keyword>
<feature type="binding site" evidence="4">
    <location>
        <position position="49"/>
    </location>
    <ligand>
        <name>substrate</name>
    </ligand>
</feature>
<sequence length="203" mass="23386">MDKRELRQAYLSRRREMSLDAVKRSSLAICKDISSTAWFQRSKRLLMYMPIRREVDLRPLMDVAWRKGKTVYLPKADPVTHAMDAYAVHSLDELKAGAYGILEPPADATKEADLEKLDCVFIPGVVFDRQGYRIGYGGGYYDRFLPRLTSSTLLIGVAYAWQVVERIPRDAYDEPLHVLVTEKEVLTFSLPTFTKHSRRTRPE</sequence>
<comment type="similarity">
    <text evidence="1 5">Belongs to the 5-formyltetrahydrofolate cyclo-ligase family.</text>
</comment>